<evidence type="ECO:0000256" key="10">
    <source>
        <dbReference type="ARBA" id="ARBA00023012"/>
    </source>
</evidence>
<keyword evidence="8 15" id="KW-0418">Kinase</keyword>
<dbReference type="AlphaFoldDB" id="A0A7X5ZAN6"/>
<dbReference type="GO" id="GO:0005886">
    <property type="term" value="C:plasma membrane"/>
    <property type="evidence" value="ECO:0007669"/>
    <property type="project" value="UniProtKB-SubCell"/>
</dbReference>
<accession>A0A7X5ZAN6</accession>
<dbReference type="InterPro" id="IPR004358">
    <property type="entry name" value="Sig_transdc_His_kin-like_C"/>
</dbReference>
<sequence length="408" mass="44244">MRSARRSTIRLRLTLWYASAFFVAGAVLIGLLYLLLQQSLDHSPGDAMVNMVQRFLSERGLRSRTPVIDGLLGAITQQAEQQRQDTLQSMFWWSMVSLGATGVAACGVGWLLAGRALRPLQDITATARRVADHSLHERIGMAGPRDEIKDLADTFDAMLERLDRAFDGQRRFVANASHELRTPLAINRTLLEVALDDPEMPDSMRQLGATLLQVNSRHEHLIDGLLVLASSEQRLEHVAPVELAEVVAHSVRVAESAAIGASIAMGTEVAAVSVSGDAALLERIVQNLVDNAIRYNTRGGWVRVTLARVGGWARLSVENTGLLVAPSEVNSLFEPFRRLARPDRTAEHSQLAGTRGSGLGLSIVRSVTHAHGGDVRAAARPDGGLHVAVHLPLAHPSPHNSQTPPPSR</sequence>
<keyword evidence="6" id="KW-0808">Transferase</keyword>
<dbReference type="InterPro" id="IPR003660">
    <property type="entry name" value="HAMP_dom"/>
</dbReference>
<feature type="domain" description="HAMP" evidence="14">
    <location>
        <begin position="114"/>
        <end position="167"/>
    </location>
</feature>
<evidence type="ECO:0000256" key="6">
    <source>
        <dbReference type="ARBA" id="ARBA00022679"/>
    </source>
</evidence>
<keyword evidence="16" id="KW-1185">Reference proteome</keyword>
<dbReference type="SMART" id="SM00387">
    <property type="entry name" value="HATPase_c"/>
    <property type="match status" value="1"/>
</dbReference>
<evidence type="ECO:0000259" key="14">
    <source>
        <dbReference type="PROSITE" id="PS50885"/>
    </source>
</evidence>
<dbReference type="SMART" id="SM00388">
    <property type="entry name" value="HisKA"/>
    <property type="match status" value="1"/>
</dbReference>
<dbReference type="SUPFAM" id="SSF158472">
    <property type="entry name" value="HAMP domain-like"/>
    <property type="match status" value="1"/>
</dbReference>
<proteinExistence type="predicted"/>
<reference evidence="15 16" key="1">
    <citation type="submission" date="2020-03" db="EMBL/GenBank/DDBJ databases">
        <title>Sequencing the genomes of 1000 actinobacteria strains.</title>
        <authorList>
            <person name="Klenk H.-P."/>
        </authorList>
    </citation>
    <scope>NUCLEOTIDE SEQUENCE [LARGE SCALE GENOMIC DNA]</scope>
    <source>
        <strain evidence="15 16">DSM 44556</strain>
    </source>
</reference>
<dbReference type="RefSeq" id="WP_167155885.1">
    <property type="nucleotide sequence ID" value="NZ_JAANOW010000001.1"/>
</dbReference>
<dbReference type="PANTHER" id="PTHR45436">
    <property type="entry name" value="SENSOR HISTIDINE KINASE YKOH"/>
    <property type="match status" value="1"/>
</dbReference>
<evidence type="ECO:0000256" key="5">
    <source>
        <dbReference type="ARBA" id="ARBA00022553"/>
    </source>
</evidence>
<dbReference type="SUPFAM" id="SSF55874">
    <property type="entry name" value="ATPase domain of HSP90 chaperone/DNA topoisomerase II/histidine kinase"/>
    <property type="match status" value="1"/>
</dbReference>
<dbReference type="InterPro" id="IPR050428">
    <property type="entry name" value="TCS_sensor_his_kinase"/>
</dbReference>
<feature type="transmembrane region" description="Helical" evidence="12">
    <location>
        <begin position="90"/>
        <end position="113"/>
    </location>
</feature>
<evidence type="ECO:0000313" key="16">
    <source>
        <dbReference type="Proteomes" id="UP000547444"/>
    </source>
</evidence>
<evidence type="ECO:0000256" key="11">
    <source>
        <dbReference type="ARBA" id="ARBA00023136"/>
    </source>
</evidence>
<dbReference type="Proteomes" id="UP000547444">
    <property type="component" value="Unassembled WGS sequence"/>
</dbReference>
<organism evidence="15 16">
    <name type="scientific">Mycolicibacterium fluoranthenivorans</name>
    <dbReference type="NCBI Taxonomy" id="258505"/>
    <lineage>
        <taxon>Bacteria</taxon>
        <taxon>Bacillati</taxon>
        <taxon>Actinomycetota</taxon>
        <taxon>Actinomycetes</taxon>
        <taxon>Mycobacteriales</taxon>
        <taxon>Mycobacteriaceae</taxon>
        <taxon>Mycolicibacterium</taxon>
    </lineage>
</organism>
<dbReference type="Pfam" id="PF02518">
    <property type="entry name" value="HATPase_c"/>
    <property type="match status" value="1"/>
</dbReference>
<dbReference type="InterPro" id="IPR036890">
    <property type="entry name" value="HATPase_C_sf"/>
</dbReference>
<keyword evidence="10" id="KW-0902">Two-component regulatory system</keyword>
<evidence type="ECO:0000256" key="3">
    <source>
        <dbReference type="ARBA" id="ARBA00004236"/>
    </source>
</evidence>
<dbReference type="PRINTS" id="PR00344">
    <property type="entry name" value="BCTRLSENSOR"/>
</dbReference>
<dbReference type="Gene3D" id="1.10.287.130">
    <property type="match status" value="1"/>
</dbReference>
<dbReference type="PROSITE" id="PS50109">
    <property type="entry name" value="HIS_KIN"/>
    <property type="match status" value="1"/>
</dbReference>
<keyword evidence="11 12" id="KW-0472">Membrane</keyword>
<keyword evidence="7 12" id="KW-0812">Transmembrane</keyword>
<evidence type="ECO:0000259" key="13">
    <source>
        <dbReference type="PROSITE" id="PS50109"/>
    </source>
</evidence>
<dbReference type="Gene3D" id="6.10.340.10">
    <property type="match status" value="1"/>
</dbReference>
<feature type="domain" description="Histidine kinase" evidence="13">
    <location>
        <begin position="175"/>
        <end position="395"/>
    </location>
</feature>
<comment type="caution">
    <text evidence="15">The sequence shown here is derived from an EMBL/GenBank/DDBJ whole genome shotgun (WGS) entry which is preliminary data.</text>
</comment>
<dbReference type="CDD" id="cd00075">
    <property type="entry name" value="HATPase"/>
    <property type="match status" value="1"/>
</dbReference>
<dbReference type="EC" id="2.7.13.3" evidence="4"/>
<comment type="subcellular location">
    <subcellularLocation>
        <location evidence="3">Cell membrane</location>
    </subcellularLocation>
    <subcellularLocation>
        <location evidence="2">Membrane</location>
        <topology evidence="2">Multi-pass membrane protein</topology>
    </subcellularLocation>
</comment>
<dbReference type="PROSITE" id="PS50885">
    <property type="entry name" value="HAMP"/>
    <property type="match status" value="1"/>
</dbReference>
<evidence type="ECO:0000256" key="9">
    <source>
        <dbReference type="ARBA" id="ARBA00022989"/>
    </source>
</evidence>
<feature type="transmembrane region" description="Helical" evidence="12">
    <location>
        <begin position="15"/>
        <end position="36"/>
    </location>
</feature>
<dbReference type="PANTHER" id="PTHR45436:SF15">
    <property type="entry name" value="SENSOR HISTIDINE KINASE CUSS"/>
    <property type="match status" value="1"/>
</dbReference>
<keyword evidence="5" id="KW-0597">Phosphoprotein</keyword>
<evidence type="ECO:0000313" key="15">
    <source>
        <dbReference type="EMBL" id="NIH93703.1"/>
    </source>
</evidence>
<evidence type="ECO:0000256" key="8">
    <source>
        <dbReference type="ARBA" id="ARBA00022777"/>
    </source>
</evidence>
<dbReference type="InterPro" id="IPR003661">
    <property type="entry name" value="HisK_dim/P_dom"/>
</dbReference>
<evidence type="ECO:0000256" key="7">
    <source>
        <dbReference type="ARBA" id="ARBA00022692"/>
    </source>
</evidence>
<dbReference type="SUPFAM" id="SSF47384">
    <property type="entry name" value="Homodimeric domain of signal transducing histidine kinase"/>
    <property type="match status" value="1"/>
</dbReference>
<evidence type="ECO:0000256" key="12">
    <source>
        <dbReference type="SAM" id="Phobius"/>
    </source>
</evidence>
<dbReference type="GO" id="GO:0000155">
    <property type="term" value="F:phosphorelay sensor kinase activity"/>
    <property type="evidence" value="ECO:0007669"/>
    <property type="project" value="InterPro"/>
</dbReference>
<evidence type="ECO:0000256" key="2">
    <source>
        <dbReference type="ARBA" id="ARBA00004141"/>
    </source>
</evidence>
<protein>
    <recommendedName>
        <fullName evidence="4">histidine kinase</fullName>
        <ecNumber evidence="4">2.7.13.3</ecNumber>
    </recommendedName>
</protein>
<gene>
    <name evidence="15" type="ORF">FHU31_000659</name>
</gene>
<dbReference type="Pfam" id="PF00512">
    <property type="entry name" value="HisKA"/>
    <property type="match status" value="1"/>
</dbReference>
<dbReference type="CDD" id="cd00082">
    <property type="entry name" value="HisKA"/>
    <property type="match status" value="1"/>
</dbReference>
<comment type="catalytic activity">
    <reaction evidence="1">
        <text>ATP + protein L-histidine = ADP + protein N-phospho-L-histidine.</text>
        <dbReference type="EC" id="2.7.13.3"/>
    </reaction>
</comment>
<dbReference type="EMBL" id="JAANOW010000001">
    <property type="protein sequence ID" value="NIH93703.1"/>
    <property type="molecule type" value="Genomic_DNA"/>
</dbReference>
<dbReference type="Gene3D" id="3.30.565.10">
    <property type="entry name" value="Histidine kinase-like ATPase, C-terminal domain"/>
    <property type="match status" value="1"/>
</dbReference>
<name>A0A7X5ZAN6_9MYCO</name>
<evidence type="ECO:0000256" key="1">
    <source>
        <dbReference type="ARBA" id="ARBA00000085"/>
    </source>
</evidence>
<keyword evidence="9 12" id="KW-1133">Transmembrane helix</keyword>
<evidence type="ECO:0000256" key="4">
    <source>
        <dbReference type="ARBA" id="ARBA00012438"/>
    </source>
</evidence>
<dbReference type="InterPro" id="IPR005467">
    <property type="entry name" value="His_kinase_dom"/>
</dbReference>
<dbReference type="Pfam" id="PF00672">
    <property type="entry name" value="HAMP"/>
    <property type="match status" value="1"/>
</dbReference>
<dbReference type="SMART" id="SM00304">
    <property type="entry name" value="HAMP"/>
    <property type="match status" value="1"/>
</dbReference>
<dbReference type="InterPro" id="IPR036097">
    <property type="entry name" value="HisK_dim/P_sf"/>
</dbReference>
<dbReference type="InterPro" id="IPR003594">
    <property type="entry name" value="HATPase_dom"/>
</dbReference>
<dbReference type="CDD" id="cd06225">
    <property type="entry name" value="HAMP"/>
    <property type="match status" value="1"/>
</dbReference>